<evidence type="ECO:0000313" key="2">
    <source>
        <dbReference type="Proteomes" id="UP000285655"/>
    </source>
</evidence>
<evidence type="ECO:0008006" key="3">
    <source>
        <dbReference type="Google" id="ProtNLM"/>
    </source>
</evidence>
<feature type="non-terminal residue" evidence="1">
    <location>
        <position position="1"/>
    </location>
</feature>
<sequence>IFFNQKAEEPVPVQTEEAKEEPEVWTKNTSVLFKDTTSTCTIKINDSTYRMYLMAEGGIFYTDSTDGKTFGAKVPTGLTQTPGKMISNPSVLKVADTDWIMVYEEQPEKKPGGGPDGPPSVQTQRNLYLATSKDGKTFIKVGIAIDSSKEDNFFASVPDLIKTPDRKIRMYYVSGGEAIGSQISSDNGRTWTREAGYRLTDRAVDPDVLYEDGKWTMYYAILPLPESGSRNAIYKAVSKDGLTWEKDEAKLIEPSAEMGFVVDPDVIKTGDTYRMFFGESTGDIGAPGAINLYFADREK</sequence>
<dbReference type="SUPFAM" id="SSF75005">
    <property type="entry name" value="Arabinanase/levansucrase/invertase"/>
    <property type="match status" value="1"/>
</dbReference>
<dbReference type="Proteomes" id="UP000285655">
    <property type="component" value="Unassembled WGS sequence"/>
</dbReference>
<accession>A0A419DE26</accession>
<proteinExistence type="predicted"/>
<evidence type="ECO:0000313" key="1">
    <source>
        <dbReference type="EMBL" id="RJO61383.1"/>
    </source>
</evidence>
<name>A0A419DE26_9BACT</name>
<dbReference type="AlphaFoldDB" id="A0A419DE26"/>
<organism evidence="1 2">
    <name type="scientific">candidate division WS5 bacterium</name>
    <dbReference type="NCBI Taxonomy" id="2093353"/>
    <lineage>
        <taxon>Bacteria</taxon>
        <taxon>candidate division WS5</taxon>
    </lineage>
</organism>
<dbReference type="InterPro" id="IPR023296">
    <property type="entry name" value="Glyco_hydro_beta-prop_sf"/>
</dbReference>
<comment type="caution">
    <text evidence="1">The sequence shown here is derived from an EMBL/GenBank/DDBJ whole genome shotgun (WGS) entry which is preliminary data.</text>
</comment>
<gene>
    <name evidence="1" type="ORF">C4544_02590</name>
</gene>
<dbReference type="EMBL" id="QZJW01000019">
    <property type="protein sequence ID" value="RJO61383.1"/>
    <property type="molecule type" value="Genomic_DNA"/>
</dbReference>
<protein>
    <recommendedName>
        <fullName evidence="3">Exo-alpha-sialidase</fullName>
    </recommendedName>
</protein>
<reference evidence="1 2" key="1">
    <citation type="journal article" date="2017" name="ISME J.">
        <title>Energy and carbon metabolisms in a deep terrestrial subsurface fluid microbial community.</title>
        <authorList>
            <person name="Momper L."/>
            <person name="Jungbluth S.P."/>
            <person name="Lee M.D."/>
            <person name="Amend J.P."/>
        </authorList>
    </citation>
    <scope>NUCLEOTIDE SEQUENCE [LARGE SCALE GENOMIC DNA]</scope>
    <source>
        <strain evidence="1">SURF_29</strain>
    </source>
</reference>
<dbReference type="Gene3D" id="2.115.10.20">
    <property type="entry name" value="Glycosyl hydrolase domain, family 43"/>
    <property type="match status" value="2"/>
</dbReference>